<dbReference type="CDD" id="cd19481">
    <property type="entry name" value="RecA-like_protease"/>
    <property type="match status" value="1"/>
</dbReference>
<dbReference type="InterPro" id="IPR003959">
    <property type="entry name" value="ATPase_AAA_core"/>
</dbReference>
<dbReference type="InterPro" id="IPR027417">
    <property type="entry name" value="P-loop_NTPase"/>
</dbReference>
<protein>
    <submittedName>
        <fullName evidence="6">AAA family ATPase</fullName>
    </submittedName>
</protein>
<evidence type="ECO:0000313" key="6">
    <source>
        <dbReference type="EMBL" id="ECB7108410.1"/>
    </source>
</evidence>
<evidence type="ECO:0000256" key="3">
    <source>
        <dbReference type="ARBA" id="ARBA00022840"/>
    </source>
</evidence>
<dbReference type="GO" id="GO:0016887">
    <property type="term" value="F:ATP hydrolysis activity"/>
    <property type="evidence" value="ECO:0007669"/>
    <property type="project" value="InterPro"/>
</dbReference>
<comment type="similarity">
    <text evidence="1">Belongs to the AAA ATPase family.</text>
</comment>
<dbReference type="EMBL" id="AAHYLK010000025">
    <property type="protein sequence ID" value="ECB7108410.1"/>
    <property type="molecule type" value="Genomic_DNA"/>
</dbReference>
<dbReference type="AlphaFoldDB" id="A0A5Y0RW48"/>
<dbReference type="Pfam" id="PF00004">
    <property type="entry name" value="AAA"/>
    <property type="match status" value="1"/>
</dbReference>
<dbReference type="SMART" id="SM00382">
    <property type="entry name" value="AAA"/>
    <property type="match status" value="1"/>
</dbReference>
<dbReference type="PANTHER" id="PTHR23073">
    <property type="entry name" value="26S PROTEASOME REGULATORY SUBUNIT"/>
    <property type="match status" value="1"/>
</dbReference>
<dbReference type="InterPro" id="IPR003593">
    <property type="entry name" value="AAA+_ATPase"/>
</dbReference>
<proteinExistence type="inferred from homology"/>
<accession>A0A5Y0RW48</accession>
<dbReference type="EMBL" id="AAHWTY010000012">
    <property type="protein sequence ID" value="ECB1911986.1"/>
    <property type="molecule type" value="Genomic_DNA"/>
</dbReference>
<dbReference type="InterPro" id="IPR050221">
    <property type="entry name" value="26S_Proteasome_ATPase"/>
</dbReference>
<dbReference type="GO" id="GO:0005524">
    <property type="term" value="F:ATP binding"/>
    <property type="evidence" value="ECO:0007669"/>
    <property type="project" value="UniProtKB-KW"/>
</dbReference>
<gene>
    <name evidence="6" type="ORF">E1A34_20465</name>
    <name evidence="5" type="ORF">EVG73_06270</name>
</gene>
<name>A0A5Y0RW48_SALNE</name>
<feature type="domain" description="AAA+ ATPase" evidence="4">
    <location>
        <begin position="123"/>
        <end position="255"/>
    </location>
</feature>
<organism evidence="6">
    <name type="scientific">Salmonella newport</name>
    <dbReference type="NCBI Taxonomy" id="108619"/>
    <lineage>
        <taxon>Bacteria</taxon>
        <taxon>Pseudomonadati</taxon>
        <taxon>Pseudomonadota</taxon>
        <taxon>Gammaproteobacteria</taxon>
        <taxon>Enterobacterales</taxon>
        <taxon>Enterobacteriaceae</taxon>
        <taxon>Salmonella</taxon>
    </lineage>
</organism>
<dbReference type="Proteomes" id="UP000839827">
    <property type="component" value="Unassembled WGS sequence"/>
</dbReference>
<sequence>MINITKDLFVEVMNDALQGKRENLEMRLRIMIKKLKKDSPELASELSDALLRNADSVNVMRGATANRQPAPVDADTRQKLLVETYPVKLTVTPLWPEHISTSLNRFAAEWDKRDQLIEKGLLPSKSLLMDGPPGVGKTLAAKWLAEKMNLPLLTLDLASVMSSFLGKTGNNIRAVLDYARSFPCVLLLDEFDSIAKKRDDSSDVGELKRLVTVLLQAIDEWPATSILVAATNHGELLDPAVWRRFDRVISFDYPSQELIKEFLLRSDLPPGLAMYISESLVGKSFAVIERSINQAKRNSVLENIPVNKAVMEEVFEGKPIADLIRSMNEKGLSQRQISAELAISRPLIKKIIDAEGLRDE</sequence>
<reference evidence="6" key="1">
    <citation type="submission" date="2019-03" db="EMBL/GenBank/DDBJ databases">
        <authorList>
            <person name="Ashton P.M."/>
            <person name="Dallman T."/>
            <person name="Nair S."/>
            <person name="De Pinna E."/>
            <person name="Peters T."/>
            <person name="Grant K."/>
        </authorList>
    </citation>
    <scope>NUCLEOTIDE SEQUENCE [LARGE SCALE GENOMIC DNA]</scope>
    <source>
        <strain evidence="6">271153</strain>
        <strain evidence="5">500372</strain>
    </source>
</reference>
<comment type="caution">
    <text evidence="6">The sequence shown here is derived from an EMBL/GenBank/DDBJ whole genome shotgun (WGS) entry which is preliminary data.</text>
</comment>
<evidence type="ECO:0000259" key="4">
    <source>
        <dbReference type="SMART" id="SM00382"/>
    </source>
</evidence>
<evidence type="ECO:0000256" key="2">
    <source>
        <dbReference type="ARBA" id="ARBA00022741"/>
    </source>
</evidence>
<evidence type="ECO:0000313" key="5">
    <source>
        <dbReference type="EMBL" id="ECB1911986.1"/>
    </source>
</evidence>
<dbReference type="Gene3D" id="3.40.50.300">
    <property type="entry name" value="P-loop containing nucleotide triphosphate hydrolases"/>
    <property type="match status" value="1"/>
</dbReference>
<evidence type="ECO:0000256" key="1">
    <source>
        <dbReference type="ARBA" id="ARBA00006914"/>
    </source>
</evidence>
<keyword evidence="3" id="KW-0067">ATP-binding</keyword>
<dbReference type="SUPFAM" id="SSF52540">
    <property type="entry name" value="P-loop containing nucleoside triphosphate hydrolases"/>
    <property type="match status" value="1"/>
</dbReference>
<keyword evidence="2" id="KW-0547">Nucleotide-binding</keyword>